<feature type="compositionally biased region" description="Basic and acidic residues" evidence="1">
    <location>
        <begin position="405"/>
        <end position="415"/>
    </location>
</feature>
<dbReference type="GO" id="GO:0016747">
    <property type="term" value="F:acyltransferase activity, transferring groups other than amino-acyl groups"/>
    <property type="evidence" value="ECO:0007669"/>
    <property type="project" value="InterPro"/>
</dbReference>
<feature type="region of interest" description="Disordered" evidence="1">
    <location>
        <begin position="383"/>
        <end position="438"/>
    </location>
</feature>
<feature type="transmembrane region" description="Helical" evidence="2">
    <location>
        <begin position="208"/>
        <end position="227"/>
    </location>
</feature>
<gene>
    <name evidence="4" type="primary">PFP-BETA1</name>
    <name evidence="4" type="ORF">SNAT2548_LOCUS33261</name>
</gene>
<feature type="transmembrane region" description="Helical" evidence="2">
    <location>
        <begin position="175"/>
        <end position="196"/>
    </location>
</feature>
<sequence>MEGRTLAVFRPEGSKAVVTFDRVKAFYILGLVGFHQQLLNAPSHRVQLSHYVPYQTVDHGVELMMGMMLISGWLSSATWKDASWGDHMRKKVARLIPPYIVAVFFTALPLALQCTSWRCVVQYGLEILTIGGWNPLLSWWTMNRPLWFLSTLLTYHYVSPFFLRWMRRRSVRQLLVLLASLYVLRTAIACLVLLALEAWTGDLQAYGRIIHLWSPTQIWVPFMGALLEQITTRTTLPAWLRKWQVWLLSDFLIIVLLGCSHFLPATGLPMVDALIAYNNLVTGPLQLALVVLVSCDCNSFRLLFSLTEGSRKLAASMLKLSYTIYLTHWPWAICMHLAGLFSLDSWNSMLATWGTSVLFAIFLDFVVVDPFTAAFCGWITPPKPQGSAKEKPQSQDAQSKTATKAAEDDLERGSEEPAAAPKSAAPSERSSRTSRSSRRAETLPFTAFRFSQATYASYLPQILGQTVYRHLHAWATVEAWTFLELGQETHRSQWSGEWSRRARPQQQVEEETETEELAQKEPAKDEEDGEESSDDSQKEDAKAPSEEDADETLQDKEQPEDAKAKEAKEEKEDESEPKVQVREEEDADLNPQSPQGVGGQEDSKGSSKEDDKEDSEAAGDKEEDEEKSAQDMMKQSDKELLKELVAAAKWSSAQAAREEAKVNVTRASAEEEPKASKQRRKDRGDEPPKQGDEDYVPPPDDAPDPEKLGVNVSKELARESADEGEGEDARSSEESALKKVQEELREARRRAAAAEADLQTEKEWLAKALNQSQEGHVPRARRSHRHHDEGKTGQTLAAEARELVSKPSHPRHLKAREPQEDSGEDDENQEPKQARQEKRAAKKAQQEDEEEDSGNEGDSSGVAETDRDAKEDEEDPSSEDTGADLIETEENVPPKRKSSRKASAREKASHHQKHNKHSSAKKHKKGGFHVYVEADGALLEQGSRSEH</sequence>
<comment type="caution">
    <text evidence="4">The sequence shown here is derived from an EMBL/GenBank/DDBJ whole genome shotgun (WGS) entry which is preliminary data.</text>
</comment>
<feature type="compositionally biased region" description="Basic residues" evidence="1">
    <location>
        <begin position="910"/>
        <end position="927"/>
    </location>
</feature>
<proteinExistence type="predicted"/>
<feature type="transmembrane region" description="Helical" evidence="2">
    <location>
        <begin position="99"/>
        <end position="125"/>
    </location>
</feature>
<feature type="compositionally biased region" description="Basic and acidic residues" evidence="1">
    <location>
        <begin position="715"/>
        <end position="746"/>
    </location>
</feature>
<feature type="transmembrane region" description="Helical" evidence="2">
    <location>
        <begin position="247"/>
        <end position="265"/>
    </location>
</feature>
<dbReference type="EMBL" id="CAJNDS010002747">
    <property type="protein sequence ID" value="CAE7583069.1"/>
    <property type="molecule type" value="Genomic_DNA"/>
</dbReference>
<feature type="compositionally biased region" description="Basic and acidic residues" evidence="1">
    <location>
        <begin position="682"/>
        <end position="692"/>
    </location>
</feature>
<feature type="compositionally biased region" description="Acidic residues" evidence="1">
    <location>
        <begin position="611"/>
        <end position="626"/>
    </location>
</feature>
<evidence type="ECO:0000313" key="4">
    <source>
        <dbReference type="EMBL" id="CAE7583069.1"/>
    </source>
</evidence>
<keyword evidence="2" id="KW-1133">Transmembrane helix</keyword>
<keyword evidence="2" id="KW-0812">Transmembrane</keyword>
<feature type="compositionally biased region" description="Low complexity" evidence="1">
    <location>
        <begin position="646"/>
        <end position="655"/>
    </location>
</feature>
<evidence type="ECO:0000256" key="1">
    <source>
        <dbReference type="SAM" id="MobiDB-lite"/>
    </source>
</evidence>
<feature type="compositionally biased region" description="Acidic residues" evidence="1">
    <location>
        <begin position="524"/>
        <end position="534"/>
    </location>
</feature>
<feature type="domain" description="Acyltransferase 3" evidence="3">
    <location>
        <begin position="20"/>
        <end position="357"/>
    </location>
</feature>
<feature type="compositionally biased region" description="Acidic residues" evidence="1">
    <location>
        <begin position="871"/>
        <end position="890"/>
    </location>
</feature>
<feature type="compositionally biased region" description="Basic and acidic residues" evidence="1">
    <location>
        <begin position="553"/>
        <end position="582"/>
    </location>
</feature>
<feature type="transmembrane region" description="Helical" evidence="2">
    <location>
        <begin position="324"/>
        <end position="343"/>
    </location>
</feature>
<feature type="compositionally biased region" description="Low complexity" evidence="1">
    <location>
        <begin position="416"/>
        <end position="428"/>
    </location>
</feature>
<feature type="region of interest" description="Disordered" evidence="1">
    <location>
        <begin position="490"/>
        <end position="947"/>
    </location>
</feature>
<dbReference type="Pfam" id="PF01757">
    <property type="entry name" value="Acyl_transf_3"/>
    <property type="match status" value="1"/>
</dbReference>
<feature type="transmembrane region" description="Helical" evidence="2">
    <location>
        <begin position="145"/>
        <end position="163"/>
    </location>
</feature>
<dbReference type="OrthoDB" id="434923at2759"/>
<keyword evidence="2" id="KW-0472">Membrane</keyword>
<dbReference type="Proteomes" id="UP000604046">
    <property type="component" value="Unassembled WGS sequence"/>
</dbReference>
<feature type="compositionally biased region" description="Basic and acidic residues" evidence="1">
    <location>
        <begin position="829"/>
        <end position="839"/>
    </location>
</feature>
<name>A0A812UU68_9DINO</name>
<reference evidence="4" key="1">
    <citation type="submission" date="2021-02" db="EMBL/GenBank/DDBJ databases">
        <authorList>
            <person name="Dougan E. K."/>
            <person name="Rhodes N."/>
            <person name="Thang M."/>
            <person name="Chan C."/>
        </authorList>
    </citation>
    <scope>NUCLEOTIDE SEQUENCE</scope>
</reference>
<evidence type="ECO:0000256" key="2">
    <source>
        <dbReference type="SAM" id="Phobius"/>
    </source>
</evidence>
<feature type="compositionally biased region" description="Basic and acidic residues" evidence="1">
    <location>
        <begin position="535"/>
        <end position="545"/>
    </location>
</feature>
<evidence type="ECO:0000313" key="5">
    <source>
        <dbReference type="Proteomes" id="UP000604046"/>
    </source>
</evidence>
<keyword evidence="5" id="KW-1185">Reference proteome</keyword>
<accession>A0A812UU68</accession>
<feature type="transmembrane region" description="Helical" evidence="2">
    <location>
        <begin position="355"/>
        <end position="379"/>
    </location>
</feature>
<protein>
    <submittedName>
        <fullName evidence="4">PFP-BETA1 protein</fullName>
    </submittedName>
</protein>
<evidence type="ECO:0000259" key="3">
    <source>
        <dbReference type="Pfam" id="PF01757"/>
    </source>
</evidence>
<dbReference type="AlphaFoldDB" id="A0A812UU68"/>
<organism evidence="4 5">
    <name type="scientific">Symbiodinium natans</name>
    <dbReference type="NCBI Taxonomy" id="878477"/>
    <lineage>
        <taxon>Eukaryota</taxon>
        <taxon>Sar</taxon>
        <taxon>Alveolata</taxon>
        <taxon>Dinophyceae</taxon>
        <taxon>Suessiales</taxon>
        <taxon>Symbiodiniaceae</taxon>
        <taxon>Symbiodinium</taxon>
    </lineage>
</organism>
<dbReference type="InterPro" id="IPR002656">
    <property type="entry name" value="Acyl_transf_3_dom"/>
</dbReference>
<feature type="compositionally biased region" description="Basic and acidic residues" evidence="1">
    <location>
        <begin position="601"/>
        <end position="610"/>
    </location>
</feature>